<evidence type="ECO:0000313" key="2">
    <source>
        <dbReference type="EMBL" id="SGY11895.1"/>
    </source>
</evidence>
<dbReference type="EMBL" id="FQNC01000011">
    <property type="protein sequence ID" value="SGY11895.1"/>
    <property type="molecule type" value="Genomic_DNA"/>
</dbReference>
<organism evidence="2 3">
    <name type="scientific">Microbotryum silenes-dioicae</name>
    <dbReference type="NCBI Taxonomy" id="796604"/>
    <lineage>
        <taxon>Eukaryota</taxon>
        <taxon>Fungi</taxon>
        <taxon>Dikarya</taxon>
        <taxon>Basidiomycota</taxon>
        <taxon>Pucciniomycotina</taxon>
        <taxon>Microbotryomycetes</taxon>
        <taxon>Microbotryales</taxon>
        <taxon>Microbotryaceae</taxon>
        <taxon>Microbotryum</taxon>
    </lineage>
</organism>
<proteinExistence type="predicted"/>
<feature type="compositionally biased region" description="Basic and acidic residues" evidence="1">
    <location>
        <begin position="12"/>
        <end position="23"/>
    </location>
</feature>
<reference evidence="2 3" key="1">
    <citation type="submission" date="2016-11" db="EMBL/GenBank/DDBJ databases">
        <authorList>
            <person name="Jaros S."/>
            <person name="Januszkiewicz K."/>
            <person name="Wedrychowicz H."/>
        </authorList>
    </citation>
    <scope>NUCLEOTIDE SEQUENCE [LARGE SCALE GENOMIC DNA]</scope>
</reference>
<dbReference type="Proteomes" id="UP000249464">
    <property type="component" value="Unassembled WGS sequence"/>
</dbReference>
<protein>
    <submittedName>
        <fullName evidence="2">BQ5605_C011g06310 protein</fullName>
    </submittedName>
</protein>
<sequence>MAEALQAAGKDTANDRRDQCEVNRTRSRLRRTSHLGNADHLRRGSWNFALATSLG</sequence>
<name>A0A2X0LT67_9BASI</name>
<dbReference type="AlphaFoldDB" id="A0A2X0LT67"/>
<feature type="region of interest" description="Disordered" evidence="1">
    <location>
        <begin position="1"/>
        <end position="23"/>
    </location>
</feature>
<keyword evidence="3" id="KW-1185">Reference proteome</keyword>
<evidence type="ECO:0000256" key="1">
    <source>
        <dbReference type="SAM" id="MobiDB-lite"/>
    </source>
</evidence>
<gene>
    <name evidence="2" type="primary">BQ5605_C011g06310</name>
    <name evidence="2" type="ORF">BQ5605_C011G06310</name>
</gene>
<evidence type="ECO:0000313" key="3">
    <source>
        <dbReference type="Proteomes" id="UP000249464"/>
    </source>
</evidence>
<accession>A0A2X0LT67</accession>